<keyword evidence="2" id="KW-1185">Reference proteome</keyword>
<evidence type="ECO:0000313" key="2">
    <source>
        <dbReference type="Proteomes" id="UP001211065"/>
    </source>
</evidence>
<sequence length="417" mass="48619">MIGIRDLSKPTTIDLNSTQKFIPSTLCNNISRPNSINELDEAMKKMDSQNGTSFYNWIKSEENIGYICTYKRDIFEENFENNPKQVFIAVKWLVSGWSVPSVSEFLLKMFYHWKLESKKFGALVNCICNGFQTKDNSSTLLETPEFNKRFEKKKVLDLLHVLLIGENAKSTSKFLLNFTKSFNIVKGFGKDNFEDNKVEQKDSYPAADYKTKSWDRFEILEVVKGLSFRLQWDEAFLKQLLIEFVQNSPLKNTEKKQLDLIQLIKFKFHQESTSPINSLDVSPPFSNLTDTDESNEIKLQNNAEQYIIKNNAFKFTYRYKINFFIQLFDTILIELECMELSLILEDLQILKNNFLNNKNFNELGSDECSEDELIDQDELLLKGLIKNKELRLRSFSSQGSCTTNRIDSRLSFQDLEE</sequence>
<comment type="caution">
    <text evidence="1">The sequence shown here is derived from an EMBL/GenBank/DDBJ whole genome shotgun (WGS) entry which is preliminary data.</text>
</comment>
<accession>A0AAD5UAF2</accession>
<dbReference type="AlphaFoldDB" id="A0AAD5UAF2"/>
<gene>
    <name evidence="1" type="ORF">HK099_003135</name>
</gene>
<protein>
    <submittedName>
        <fullName evidence="1">Uncharacterized protein</fullName>
    </submittedName>
</protein>
<reference evidence="1" key="1">
    <citation type="submission" date="2020-05" db="EMBL/GenBank/DDBJ databases">
        <title>Phylogenomic resolution of chytrid fungi.</title>
        <authorList>
            <person name="Stajich J.E."/>
            <person name="Amses K."/>
            <person name="Simmons R."/>
            <person name="Seto K."/>
            <person name="Myers J."/>
            <person name="Bonds A."/>
            <person name="Quandt C.A."/>
            <person name="Barry K."/>
            <person name="Liu P."/>
            <person name="Grigoriev I."/>
            <person name="Longcore J.E."/>
            <person name="James T.Y."/>
        </authorList>
    </citation>
    <scope>NUCLEOTIDE SEQUENCE</scope>
    <source>
        <strain evidence="1">JEL0476</strain>
    </source>
</reference>
<evidence type="ECO:0000313" key="1">
    <source>
        <dbReference type="EMBL" id="KAJ3227172.1"/>
    </source>
</evidence>
<organism evidence="1 2">
    <name type="scientific">Clydaea vesicula</name>
    <dbReference type="NCBI Taxonomy" id="447962"/>
    <lineage>
        <taxon>Eukaryota</taxon>
        <taxon>Fungi</taxon>
        <taxon>Fungi incertae sedis</taxon>
        <taxon>Chytridiomycota</taxon>
        <taxon>Chytridiomycota incertae sedis</taxon>
        <taxon>Chytridiomycetes</taxon>
        <taxon>Lobulomycetales</taxon>
        <taxon>Lobulomycetaceae</taxon>
        <taxon>Clydaea</taxon>
    </lineage>
</organism>
<name>A0AAD5UAF2_9FUNG</name>
<proteinExistence type="predicted"/>
<dbReference type="Proteomes" id="UP001211065">
    <property type="component" value="Unassembled WGS sequence"/>
</dbReference>
<dbReference type="EMBL" id="JADGJW010000021">
    <property type="protein sequence ID" value="KAJ3227172.1"/>
    <property type="molecule type" value="Genomic_DNA"/>
</dbReference>